<keyword evidence="1" id="KW-1133">Transmembrane helix</keyword>
<evidence type="ECO:0000256" key="1">
    <source>
        <dbReference type="SAM" id="Phobius"/>
    </source>
</evidence>
<keyword evidence="1" id="KW-0472">Membrane</keyword>
<feature type="transmembrane region" description="Helical" evidence="1">
    <location>
        <begin position="90"/>
        <end position="107"/>
    </location>
</feature>
<evidence type="ECO:0000313" key="3">
    <source>
        <dbReference type="Proteomes" id="UP000007838"/>
    </source>
</evidence>
<organism evidence="2 3">
    <name type="scientific">Enterobacter ludwigii</name>
    <dbReference type="NCBI Taxonomy" id="299767"/>
    <lineage>
        <taxon>Bacteria</taxon>
        <taxon>Pseudomonadati</taxon>
        <taxon>Pseudomonadota</taxon>
        <taxon>Gammaproteobacteria</taxon>
        <taxon>Enterobacterales</taxon>
        <taxon>Enterobacteriaceae</taxon>
        <taxon>Enterobacter</taxon>
        <taxon>Enterobacter cloacae complex</taxon>
    </lineage>
</organism>
<accession>G8LGZ3</accession>
<dbReference type="EMBL" id="CP002886">
    <property type="protein sequence ID" value="AEW72917.1"/>
    <property type="molecule type" value="Genomic_DNA"/>
</dbReference>
<feature type="transmembrane region" description="Helical" evidence="1">
    <location>
        <begin position="12"/>
        <end position="29"/>
    </location>
</feature>
<dbReference type="Proteomes" id="UP000007838">
    <property type="component" value="Chromosome"/>
</dbReference>
<protein>
    <submittedName>
        <fullName evidence="2">Uncharacterized protein</fullName>
    </submittedName>
</protein>
<sequence length="212" mass="23640">MKRILRKIERQIAHSCLLLVALIVHRYALRRGKGEFRRVNRAVLLGLELVAATLVVLLNRTKLINGSVGAHVDGELFQVAIAAFRRQNKLITILFDIVLLPVAGLVTRNQHERRIAGRVFQPGRGSLLDKRVVEPQGLTIRNQDALIRLSHMPVKQIRAFYPQIPLTFLHRIATAVSHFLREAGVETAHFIQSAFKVAGCISPDAAGDKTGE</sequence>
<dbReference type="HOGENOM" id="CLU_1223194_0_0_6"/>
<gene>
    <name evidence="2" type="ORF">EcWSU1_01478</name>
</gene>
<reference evidence="2 3" key="1">
    <citation type="journal article" date="2011" name="Stand. Genomic Sci.">
        <title>Complete genome of the onion pathogen Enterobacter cloacae EcWSU1.</title>
        <authorList>
            <person name="Humann J.L."/>
            <person name="Wildung M."/>
            <person name="Cheng C.H."/>
            <person name="Lee T."/>
            <person name="Stewart J.E."/>
            <person name="Drew J.C."/>
            <person name="Triplett E.W."/>
            <person name="Main D."/>
            <person name="Schroeder B.K."/>
        </authorList>
    </citation>
    <scope>NUCLEOTIDE SEQUENCE [LARGE SCALE GENOMIC DNA]</scope>
    <source>
        <strain evidence="2 3">EcWSU1</strain>
    </source>
</reference>
<dbReference type="AlphaFoldDB" id="G8LGZ3"/>
<evidence type="ECO:0000313" key="2">
    <source>
        <dbReference type="EMBL" id="AEW72917.1"/>
    </source>
</evidence>
<feature type="transmembrane region" description="Helical" evidence="1">
    <location>
        <begin position="41"/>
        <end position="58"/>
    </location>
</feature>
<name>G8LGZ3_9ENTR</name>
<proteinExistence type="predicted"/>
<dbReference type="KEGG" id="eec:EcWSU1_01478"/>
<keyword evidence="1" id="KW-0812">Transmembrane</keyword>